<evidence type="ECO:0000256" key="13">
    <source>
        <dbReference type="HAMAP-Rule" id="MF_00184"/>
    </source>
</evidence>
<dbReference type="PROSITE" id="PS51880">
    <property type="entry name" value="TGS"/>
    <property type="match status" value="1"/>
</dbReference>
<organism evidence="16 17">
    <name type="scientific">Banduia mediterranea</name>
    <dbReference type="NCBI Taxonomy" id="3075609"/>
    <lineage>
        <taxon>Bacteria</taxon>
        <taxon>Pseudomonadati</taxon>
        <taxon>Pseudomonadota</taxon>
        <taxon>Gammaproteobacteria</taxon>
        <taxon>Nevskiales</taxon>
        <taxon>Algiphilaceae</taxon>
        <taxon>Banduia</taxon>
    </lineage>
</organism>
<feature type="domain" description="TGS" evidence="15">
    <location>
        <begin position="1"/>
        <end position="62"/>
    </location>
</feature>
<keyword evidence="8 13" id="KW-0067">ATP-binding</keyword>
<evidence type="ECO:0000256" key="4">
    <source>
        <dbReference type="ARBA" id="ARBA00022598"/>
    </source>
</evidence>
<dbReference type="SMART" id="SM00863">
    <property type="entry name" value="tRNA_SAD"/>
    <property type="match status" value="1"/>
</dbReference>
<comment type="caution">
    <text evidence="16">The sequence shown here is derived from an EMBL/GenBank/DDBJ whole genome shotgun (WGS) entry which is preliminary data.</text>
</comment>
<keyword evidence="9 13" id="KW-0694">RNA-binding</keyword>
<dbReference type="SUPFAM" id="SSF55186">
    <property type="entry name" value="ThrRS/AlaRS common domain"/>
    <property type="match status" value="1"/>
</dbReference>
<dbReference type="Pfam" id="PF03129">
    <property type="entry name" value="HGTP_anticodon"/>
    <property type="match status" value="1"/>
</dbReference>
<dbReference type="CDD" id="cd01667">
    <property type="entry name" value="TGS_ThrRS"/>
    <property type="match status" value="1"/>
</dbReference>
<keyword evidence="7 13" id="KW-0862">Zinc</keyword>
<dbReference type="InterPro" id="IPR006195">
    <property type="entry name" value="aa-tRNA-synth_II"/>
</dbReference>
<protein>
    <recommendedName>
        <fullName evidence="13">Threonine--tRNA ligase</fullName>
        <ecNumber evidence="13">6.1.1.3</ecNumber>
    </recommendedName>
    <alternativeName>
        <fullName evidence="13">Threonyl-tRNA synthetase</fullName>
        <shortName evidence="13">ThrRS</shortName>
    </alternativeName>
</protein>
<dbReference type="PANTHER" id="PTHR11451:SF44">
    <property type="entry name" value="THREONINE--TRNA LIGASE, CHLOROPLASTIC_MITOCHONDRIAL 2"/>
    <property type="match status" value="1"/>
</dbReference>
<dbReference type="SUPFAM" id="SSF81271">
    <property type="entry name" value="TGS-like"/>
    <property type="match status" value="1"/>
</dbReference>
<dbReference type="Pfam" id="PF00587">
    <property type="entry name" value="tRNA-synt_2b"/>
    <property type="match status" value="1"/>
</dbReference>
<dbReference type="InterPro" id="IPR012947">
    <property type="entry name" value="tRNA_SAD"/>
</dbReference>
<dbReference type="Proteomes" id="UP001254608">
    <property type="component" value="Unassembled WGS sequence"/>
</dbReference>
<feature type="binding site" evidence="13">
    <location>
        <position position="519"/>
    </location>
    <ligand>
        <name>Zn(2+)</name>
        <dbReference type="ChEBI" id="CHEBI:29105"/>
        <note>catalytic</note>
    </ligand>
</feature>
<dbReference type="InterPro" id="IPR033728">
    <property type="entry name" value="ThrRS_core"/>
</dbReference>
<dbReference type="Gene3D" id="3.30.980.10">
    <property type="entry name" value="Threonyl-trna Synthetase, Chain A, domain 2"/>
    <property type="match status" value="1"/>
</dbReference>
<dbReference type="RefSeq" id="WP_311365031.1">
    <property type="nucleotide sequence ID" value="NZ_JAVRIC010000012.1"/>
</dbReference>
<comment type="cofactor">
    <cofactor evidence="13">
        <name>Zn(2+)</name>
        <dbReference type="ChEBI" id="CHEBI:29105"/>
    </cofactor>
    <text evidence="13">Binds 1 zinc ion per subunit.</text>
</comment>
<dbReference type="InterPro" id="IPR012675">
    <property type="entry name" value="Beta-grasp_dom_sf"/>
</dbReference>
<evidence type="ECO:0000256" key="8">
    <source>
        <dbReference type="ARBA" id="ARBA00022840"/>
    </source>
</evidence>
<keyword evidence="11 13" id="KW-0030">Aminoacyl-tRNA synthetase</keyword>
<evidence type="ECO:0000256" key="6">
    <source>
        <dbReference type="ARBA" id="ARBA00022741"/>
    </source>
</evidence>
<keyword evidence="2 13" id="KW-0963">Cytoplasm</keyword>
<dbReference type="PROSITE" id="PS50862">
    <property type="entry name" value="AA_TRNA_LIGASE_II"/>
    <property type="match status" value="1"/>
</dbReference>
<comment type="subcellular location">
    <subcellularLocation>
        <location evidence="13">Cytoplasm</location>
    </subcellularLocation>
</comment>
<keyword evidence="10 13" id="KW-0648">Protein biosynthesis</keyword>
<dbReference type="InterPro" id="IPR047246">
    <property type="entry name" value="ThrRS_anticodon"/>
</dbReference>
<dbReference type="EC" id="6.1.1.3" evidence="13"/>
<proteinExistence type="inferred from homology"/>
<evidence type="ECO:0000256" key="10">
    <source>
        <dbReference type="ARBA" id="ARBA00022917"/>
    </source>
</evidence>
<dbReference type="Gene3D" id="3.40.50.800">
    <property type="entry name" value="Anticodon-binding domain"/>
    <property type="match status" value="1"/>
</dbReference>
<dbReference type="InterPro" id="IPR018163">
    <property type="entry name" value="Thr/Ala-tRNA-synth_IIc_edit"/>
</dbReference>
<keyword evidence="17" id="KW-1185">Reference proteome</keyword>
<dbReference type="Gene3D" id="3.10.20.30">
    <property type="match status" value="1"/>
</dbReference>
<dbReference type="GO" id="GO:0004829">
    <property type="term" value="F:threonine-tRNA ligase activity"/>
    <property type="evidence" value="ECO:0007669"/>
    <property type="project" value="UniProtKB-EC"/>
</dbReference>
<evidence type="ECO:0000256" key="1">
    <source>
        <dbReference type="ARBA" id="ARBA00008226"/>
    </source>
</evidence>
<dbReference type="Gene3D" id="3.30.54.20">
    <property type="match status" value="1"/>
</dbReference>
<comment type="similarity">
    <text evidence="1 13">Belongs to the class-II aminoacyl-tRNA synthetase family.</text>
</comment>
<dbReference type="PANTHER" id="PTHR11451">
    <property type="entry name" value="THREONINE-TRNA LIGASE"/>
    <property type="match status" value="1"/>
</dbReference>
<evidence type="ECO:0000256" key="9">
    <source>
        <dbReference type="ARBA" id="ARBA00022884"/>
    </source>
</evidence>
<dbReference type="CDD" id="cd00771">
    <property type="entry name" value="ThrRS_core"/>
    <property type="match status" value="1"/>
</dbReference>
<comment type="caution">
    <text evidence="13">Lacks conserved residue(s) required for the propagation of feature annotation.</text>
</comment>
<dbReference type="SUPFAM" id="SSF52954">
    <property type="entry name" value="Class II aaRS ABD-related"/>
    <property type="match status" value="1"/>
</dbReference>
<sequence length="648" mass="73113">MSIEISFPDGNKKSFDMPVTGLEIAQGISPGLAKKAIIVKVDGAQRDLTRPIEKSAAIEIVTRDQPEALEVLRHDAAHVLAQAVQELFPGTQITFGPSTEVGFYYDFARDEPFTEADLETIEKRMREIVQRDLPIAREVWNRDEAIAYFQKIGEKYKAEWIREGISPDEELSIYRQGGDWLDMCMGPHLPSTGRLGSAFKLTKVSGAYWRGDANNAQLQRIYGVAFANDKDLKAYLHMMEEAEKRDHRRLGKQLDLFHIQEEAVGQVFWHPKGYSIYRSLEAYIRRKIGAKGYVEVKTPLLLDRKLWERSGHWEKYHENMFIAEVEESENHHSSLALKPMNCPGHVQIFNQGITSYRDLPLRMAEFGSCHRYEPSGALHGLMRVRGFTQDDAHIFCTPEQMPVEAANAGRLIFEVYRELGFDKVDVKLSTRPEQRIGADAVWDRAEAELVKACEMMGVDYTLQPGEGAFYGPKLEFTLHDAIGRAWQCGTVQVDFNLPERFEAEYVAEDGSRQRPAMLHRAVLGSMERFIGILIEQYAGTFPLWIAPVQAVVATIVSDADDYAATVQAAFAKAGLRSELDLRNEKINYKVREHSVGRIPVIAVIGRKEAEDGTVALRRLGTQHQKTLPLDEAIALLTAEALPPDLRPG</sequence>
<dbReference type="InterPro" id="IPR036621">
    <property type="entry name" value="Anticodon-bd_dom_sf"/>
</dbReference>
<comment type="subunit">
    <text evidence="13">Homodimer.</text>
</comment>
<dbReference type="PRINTS" id="PR01047">
    <property type="entry name" value="TRNASYNTHTHR"/>
</dbReference>
<evidence type="ECO:0000313" key="16">
    <source>
        <dbReference type="EMBL" id="MDT0497638.1"/>
    </source>
</evidence>
<evidence type="ECO:0000256" key="7">
    <source>
        <dbReference type="ARBA" id="ARBA00022833"/>
    </source>
</evidence>
<dbReference type="InterPro" id="IPR004154">
    <property type="entry name" value="Anticodon-bd"/>
</dbReference>
<dbReference type="CDD" id="cd00860">
    <property type="entry name" value="ThrRS_anticodon"/>
    <property type="match status" value="1"/>
</dbReference>
<evidence type="ECO:0000256" key="12">
    <source>
        <dbReference type="ARBA" id="ARBA00049515"/>
    </source>
</evidence>
<name>A0ABU2WJB3_9GAMM</name>
<dbReference type="Pfam" id="PF02824">
    <property type="entry name" value="TGS"/>
    <property type="match status" value="1"/>
</dbReference>
<evidence type="ECO:0000256" key="2">
    <source>
        <dbReference type="ARBA" id="ARBA00022490"/>
    </source>
</evidence>
<keyword evidence="4 13" id="KW-0436">Ligase</keyword>
<dbReference type="Gene3D" id="3.30.930.10">
    <property type="entry name" value="Bira Bifunctional Protein, Domain 2"/>
    <property type="match status" value="1"/>
</dbReference>
<dbReference type="NCBIfam" id="TIGR00418">
    <property type="entry name" value="thrS"/>
    <property type="match status" value="1"/>
</dbReference>
<dbReference type="InterPro" id="IPR012676">
    <property type="entry name" value="TGS-like"/>
</dbReference>
<feature type="binding site" evidence="13">
    <location>
        <position position="342"/>
    </location>
    <ligand>
        <name>Zn(2+)</name>
        <dbReference type="ChEBI" id="CHEBI:29105"/>
        <note>catalytic</note>
    </ligand>
</feature>
<evidence type="ECO:0000259" key="15">
    <source>
        <dbReference type="PROSITE" id="PS51880"/>
    </source>
</evidence>
<dbReference type="InterPro" id="IPR004095">
    <property type="entry name" value="TGS"/>
</dbReference>
<feature type="binding site" evidence="13">
    <location>
        <position position="393"/>
    </location>
    <ligand>
        <name>Zn(2+)</name>
        <dbReference type="ChEBI" id="CHEBI:29105"/>
        <note>catalytic</note>
    </ligand>
</feature>
<dbReference type="HAMAP" id="MF_00184">
    <property type="entry name" value="Thr_tRNA_synth"/>
    <property type="match status" value="1"/>
</dbReference>
<evidence type="ECO:0000256" key="5">
    <source>
        <dbReference type="ARBA" id="ARBA00022723"/>
    </source>
</evidence>
<evidence type="ECO:0000256" key="3">
    <source>
        <dbReference type="ARBA" id="ARBA00022555"/>
    </source>
</evidence>
<reference evidence="16 17" key="1">
    <citation type="submission" date="2023-09" db="EMBL/GenBank/DDBJ databases">
        <authorList>
            <person name="Rey-Velasco X."/>
        </authorList>
    </citation>
    <scope>NUCLEOTIDE SEQUENCE [LARGE SCALE GENOMIC DNA]</scope>
    <source>
        <strain evidence="16 17">W345</strain>
    </source>
</reference>
<evidence type="ECO:0000259" key="14">
    <source>
        <dbReference type="PROSITE" id="PS50862"/>
    </source>
</evidence>
<keyword evidence="3 13" id="KW-0820">tRNA-binding</keyword>
<dbReference type="SUPFAM" id="SSF55681">
    <property type="entry name" value="Class II aaRS and biotin synthetases"/>
    <property type="match status" value="1"/>
</dbReference>
<evidence type="ECO:0000256" key="11">
    <source>
        <dbReference type="ARBA" id="ARBA00023146"/>
    </source>
</evidence>
<keyword evidence="5 13" id="KW-0479">Metal-binding</keyword>
<gene>
    <name evidence="13 16" type="primary">thrS</name>
    <name evidence="16" type="ORF">RM530_09720</name>
</gene>
<comment type="catalytic activity">
    <reaction evidence="12 13">
        <text>tRNA(Thr) + L-threonine + ATP = L-threonyl-tRNA(Thr) + AMP + diphosphate + H(+)</text>
        <dbReference type="Rhea" id="RHEA:24624"/>
        <dbReference type="Rhea" id="RHEA-COMP:9670"/>
        <dbReference type="Rhea" id="RHEA-COMP:9704"/>
        <dbReference type="ChEBI" id="CHEBI:15378"/>
        <dbReference type="ChEBI" id="CHEBI:30616"/>
        <dbReference type="ChEBI" id="CHEBI:33019"/>
        <dbReference type="ChEBI" id="CHEBI:57926"/>
        <dbReference type="ChEBI" id="CHEBI:78442"/>
        <dbReference type="ChEBI" id="CHEBI:78534"/>
        <dbReference type="ChEBI" id="CHEBI:456215"/>
        <dbReference type="EC" id="6.1.1.3"/>
    </reaction>
</comment>
<dbReference type="InterPro" id="IPR045864">
    <property type="entry name" value="aa-tRNA-synth_II/BPL/LPL"/>
</dbReference>
<keyword evidence="6 13" id="KW-0547">Nucleotide-binding</keyword>
<dbReference type="EMBL" id="JAVRIC010000012">
    <property type="protein sequence ID" value="MDT0497638.1"/>
    <property type="molecule type" value="Genomic_DNA"/>
</dbReference>
<feature type="domain" description="Aminoacyl-transfer RNA synthetases class-II family profile" evidence="14">
    <location>
        <begin position="246"/>
        <end position="542"/>
    </location>
</feature>
<dbReference type="InterPro" id="IPR002314">
    <property type="entry name" value="aa-tRNA-synt_IIb"/>
</dbReference>
<evidence type="ECO:0000313" key="17">
    <source>
        <dbReference type="Proteomes" id="UP001254608"/>
    </source>
</evidence>
<accession>A0ABU2WJB3</accession>
<dbReference type="Pfam" id="PF07973">
    <property type="entry name" value="tRNA_SAD"/>
    <property type="match status" value="1"/>
</dbReference>
<dbReference type="InterPro" id="IPR002320">
    <property type="entry name" value="Thr-tRNA-ligase_IIa"/>
</dbReference>